<dbReference type="AlphaFoldDB" id="A0A229VYJ7"/>
<dbReference type="RefSeq" id="WP_093960247.1">
    <property type="nucleotide sequence ID" value="NZ_NEWD01000010.1"/>
</dbReference>
<feature type="domain" description="Glutamine amidotransferase type-2" evidence="1">
    <location>
        <begin position="2"/>
        <end position="284"/>
    </location>
</feature>
<gene>
    <name evidence="2" type="ORF">Tam10B_1071</name>
</gene>
<dbReference type="InterPro" id="IPR017932">
    <property type="entry name" value="GATase_2_dom"/>
</dbReference>
<comment type="caution">
    <text evidence="2">The sequence shown here is derived from an EMBL/GenBank/DDBJ whole genome shotgun (WGS) entry which is preliminary data.</text>
</comment>
<dbReference type="Proteomes" id="UP000215433">
    <property type="component" value="Unassembled WGS sequence"/>
</dbReference>
<keyword evidence="3" id="KW-1185">Reference proteome</keyword>
<keyword evidence="2" id="KW-0808">Transferase</keyword>
<dbReference type="PANTHER" id="PTHR43187">
    <property type="entry name" value="GLUTAMINE AMIDOTRANSFERASE DUG3-RELATED"/>
    <property type="match status" value="1"/>
</dbReference>
<dbReference type="OrthoDB" id="9804310at2"/>
<evidence type="ECO:0000313" key="2">
    <source>
        <dbReference type="EMBL" id="OXN00672.1"/>
    </source>
</evidence>
<protein>
    <submittedName>
        <fullName evidence="2">Class II glutamine amidotransferase</fullName>
    </submittedName>
</protein>
<dbReference type="InterPro" id="IPR052373">
    <property type="entry name" value="Gamma-glu_amide_hydrolase"/>
</dbReference>
<proteinExistence type="predicted"/>
<dbReference type="GO" id="GO:0016740">
    <property type="term" value="F:transferase activity"/>
    <property type="evidence" value="ECO:0007669"/>
    <property type="project" value="UniProtKB-KW"/>
</dbReference>
<keyword evidence="2" id="KW-0315">Glutamine amidotransferase</keyword>
<name>A0A229VYJ7_9BIFI</name>
<dbReference type="CDD" id="cd01908">
    <property type="entry name" value="YafJ"/>
    <property type="match status" value="1"/>
</dbReference>
<accession>A0A229VYJ7</accession>
<dbReference type="SUPFAM" id="SSF56235">
    <property type="entry name" value="N-terminal nucleophile aminohydrolases (Ntn hydrolases)"/>
    <property type="match status" value="1"/>
</dbReference>
<sequence>MCRLLGYATSGDNQSLDDVLTSSQLETFQQMAIIHNDGWGAALVTDPYEPAGTKDGGAPSPSANVSVYKSTSSAYADPVFRSIECQGARGALYHLRLASSGLPLIMENQQPFFADGVSFIHNGDISDLNQRNIVRAPKKPVSELDMLRTGGKSDSAVYFALVLSYHHKGLALHDAVREAIRDLRAQYPRSSYNCMIQTGDTYICVHAVGSLKPEKEIEELYARYGQVEHAADYRRIRYRELKNGGVVAASSGFEQRERDGWKTLPNNHMIIASNKTGEYAIEEL</sequence>
<dbReference type="PANTHER" id="PTHR43187:SF1">
    <property type="entry name" value="GLUTAMINE AMIDOTRANSFERASE DUG3-RELATED"/>
    <property type="match status" value="1"/>
</dbReference>
<dbReference type="EMBL" id="NEWD01000010">
    <property type="protein sequence ID" value="OXN00672.1"/>
    <property type="molecule type" value="Genomic_DNA"/>
</dbReference>
<dbReference type="Pfam" id="PF13522">
    <property type="entry name" value="GATase_6"/>
    <property type="match status" value="1"/>
</dbReference>
<dbReference type="InterPro" id="IPR029055">
    <property type="entry name" value="Ntn_hydrolases_N"/>
</dbReference>
<organism evidence="2 3">
    <name type="scientific">Bifidobacterium vansinderenii</name>
    <dbReference type="NCBI Taxonomy" id="1984871"/>
    <lineage>
        <taxon>Bacteria</taxon>
        <taxon>Bacillati</taxon>
        <taxon>Actinomycetota</taxon>
        <taxon>Actinomycetes</taxon>
        <taxon>Bifidobacteriales</taxon>
        <taxon>Bifidobacteriaceae</taxon>
        <taxon>Bifidobacterium</taxon>
    </lineage>
</organism>
<reference evidence="2 3" key="1">
    <citation type="submission" date="2017-05" db="EMBL/GenBank/DDBJ databases">
        <title>Bifidobacterium vansinderenii sp. nov.</title>
        <authorList>
            <person name="Lugli G.A."/>
            <person name="Duranti S."/>
            <person name="Mangifesta M."/>
        </authorList>
    </citation>
    <scope>NUCLEOTIDE SEQUENCE [LARGE SCALE GENOMIC DNA]</scope>
    <source>
        <strain evidence="2 3">Tam10B</strain>
    </source>
</reference>
<evidence type="ECO:0000259" key="1">
    <source>
        <dbReference type="PROSITE" id="PS51278"/>
    </source>
</evidence>
<dbReference type="Gene3D" id="3.60.20.10">
    <property type="entry name" value="Glutamine Phosphoribosylpyrophosphate, subunit 1, domain 1"/>
    <property type="match status" value="1"/>
</dbReference>
<evidence type="ECO:0000313" key="3">
    <source>
        <dbReference type="Proteomes" id="UP000215433"/>
    </source>
</evidence>
<dbReference type="PROSITE" id="PS51278">
    <property type="entry name" value="GATASE_TYPE_2"/>
    <property type="match status" value="1"/>
</dbReference>